<sequence length="568" mass="63733">MKVLLVVHLLCMVFISGFLHAEALKRHRFVLREKNFTRLCSTKSILTVNGKFPGPTLRSHRGESFIVDVYNRGSYNVTLHWHGVKMIRYPWSDGPEYITQCPIPPGGKFSQKVVLSTEEGTLWWHAHSNWTRATVHGAIVLYPSRNRSYPFPKPHAEFPVIIGEWWKEGIQDLYYNFIRTGGDPNISDALTINGQPGDLYNCSKKGTFRVKVEYGKTYMLRLVNVMMQTLAFFGVAGHNLTVVNSDASYTQQFNSSYIAVGPGQTMDVLLTANQSPDHYYMAAVVLESTPNLTYDNTTTTAIVEYKGNYTPTATPSLPTLPGHNDTDAQANFTAKLRSLGNPLHPPPFEVPVNCSTKLLFTISVNTFPCTSGDNSTCQGPNTTRLAASVNNQSFANPTIDILQAYYKKINGIYTGDFPDFPPLVFNYTAEYLPLAYETPQKSTRVKVLQFNSSVELVFQGTNVVAGADHPMHLHGHSFYVVGWGFGNFDKNKDPQNYNMIDPPLQNTIVVPYLGWVAIRFWARNPGVWFMHCHIDRHMSWGMDMAFITLDGSTPESKMDPPPPDMPVC</sequence>
<evidence type="ECO:0000256" key="11">
    <source>
        <dbReference type="ARBA" id="ARBA00023180"/>
    </source>
</evidence>
<organism evidence="17 18">
    <name type="scientific">Nepenthes gracilis</name>
    <name type="common">Slender pitcher plant</name>
    <dbReference type="NCBI Taxonomy" id="150966"/>
    <lineage>
        <taxon>Eukaryota</taxon>
        <taxon>Viridiplantae</taxon>
        <taxon>Streptophyta</taxon>
        <taxon>Embryophyta</taxon>
        <taxon>Tracheophyta</taxon>
        <taxon>Spermatophyta</taxon>
        <taxon>Magnoliopsida</taxon>
        <taxon>eudicotyledons</taxon>
        <taxon>Gunneridae</taxon>
        <taxon>Pentapetalae</taxon>
        <taxon>Caryophyllales</taxon>
        <taxon>Nepenthaceae</taxon>
        <taxon>Nepenthes</taxon>
    </lineage>
</organism>
<evidence type="ECO:0000259" key="14">
    <source>
        <dbReference type="Pfam" id="PF00394"/>
    </source>
</evidence>
<dbReference type="PROSITE" id="PS00079">
    <property type="entry name" value="MULTICOPPER_OXIDASE1"/>
    <property type="match status" value="1"/>
</dbReference>
<keyword evidence="7 13" id="KW-0479">Metal-binding</keyword>
<dbReference type="InterPro" id="IPR034289">
    <property type="entry name" value="CuRO_3_LCC"/>
</dbReference>
<evidence type="ECO:0000259" key="15">
    <source>
        <dbReference type="Pfam" id="PF07731"/>
    </source>
</evidence>
<evidence type="ECO:0000256" key="1">
    <source>
        <dbReference type="ARBA" id="ARBA00000349"/>
    </source>
</evidence>
<keyword evidence="10 13" id="KW-0186">Copper</keyword>
<accession>A0AAD3SUF7</accession>
<feature type="domain" description="Plastocyanin-like" evidence="15">
    <location>
        <begin position="419"/>
        <end position="550"/>
    </location>
</feature>
<dbReference type="Pfam" id="PF00394">
    <property type="entry name" value="Cu-oxidase"/>
    <property type="match status" value="1"/>
</dbReference>
<keyword evidence="9 13" id="KW-0560">Oxidoreductase</keyword>
<dbReference type="GO" id="GO:0046274">
    <property type="term" value="P:lignin catabolic process"/>
    <property type="evidence" value="ECO:0007669"/>
    <property type="project" value="UniProtKB-KW"/>
</dbReference>
<dbReference type="Gene3D" id="2.60.40.420">
    <property type="entry name" value="Cupredoxins - blue copper proteins"/>
    <property type="match status" value="3"/>
</dbReference>
<evidence type="ECO:0000259" key="16">
    <source>
        <dbReference type="Pfam" id="PF07732"/>
    </source>
</evidence>
<dbReference type="NCBIfam" id="TIGR03389">
    <property type="entry name" value="laccase"/>
    <property type="match status" value="1"/>
</dbReference>
<evidence type="ECO:0000256" key="9">
    <source>
        <dbReference type="ARBA" id="ARBA00023002"/>
    </source>
</evidence>
<dbReference type="InterPro" id="IPR011707">
    <property type="entry name" value="Cu-oxidase-like_N"/>
</dbReference>
<reference evidence="17" key="1">
    <citation type="submission" date="2023-05" db="EMBL/GenBank/DDBJ databases">
        <title>Nepenthes gracilis genome sequencing.</title>
        <authorList>
            <person name="Fukushima K."/>
        </authorList>
    </citation>
    <scope>NUCLEOTIDE SEQUENCE</scope>
    <source>
        <strain evidence="17">SING2019-196</strain>
    </source>
</reference>
<evidence type="ECO:0000256" key="6">
    <source>
        <dbReference type="ARBA" id="ARBA00022525"/>
    </source>
</evidence>
<dbReference type="PROSITE" id="PS00080">
    <property type="entry name" value="MULTICOPPER_OXIDASE2"/>
    <property type="match status" value="1"/>
</dbReference>
<evidence type="ECO:0000313" key="17">
    <source>
        <dbReference type="EMBL" id="GMH17170.1"/>
    </source>
</evidence>
<dbReference type="CDD" id="cd13875">
    <property type="entry name" value="CuRO_2_LCC_plant"/>
    <property type="match status" value="1"/>
</dbReference>
<comment type="subcellular location">
    <subcellularLocation>
        <location evidence="2 13">Secreted</location>
        <location evidence="2 13">Extracellular space</location>
        <location evidence="2 13">Apoplast</location>
    </subcellularLocation>
</comment>
<evidence type="ECO:0000256" key="10">
    <source>
        <dbReference type="ARBA" id="ARBA00023008"/>
    </source>
</evidence>
<dbReference type="InterPro" id="IPR002355">
    <property type="entry name" value="Cu_oxidase_Cu_BS"/>
</dbReference>
<dbReference type="PANTHER" id="PTHR11709:SF443">
    <property type="entry name" value="LACCASE-15"/>
    <property type="match status" value="1"/>
</dbReference>
<evidence type="ECO:0000256" key="7">
    <source>
        <dbReference type="ARBA" id="ARBA00022723"/>
    </source>
</evidence>
<dbReference type="InterPro" id="IPR001117">
    <property type="entry name" value="Cu-oxidase_2nd"/>
</dbReference>
<dbReference type="GO" id="GO:0048046">
    <property type="term" value="C:apoplast"/>
    <property type="evidence" value="ECO:0007669"/>
    <property type="project" value="UniProtKB-SubCell"/>
</dbReference>
<evidence type="ECO:0000313" key="18">
    <source>
        <dbReference type="Proteomes" id="UP001279734"/>
    </source>
</evidence>
<comment type="similarity">
    <text evidence="3 13">Belongs to the multicopper oxidase family.</text>
</comment>
<proteinExistence type="inferred from homology"/>
<keyword evidence="5 13" id="KW-0052">Apoplast</keyword>
<keyword evidence="13" id="KW-0732">Signal</keyword>
<dbReference type="InterPro" id="IPR034288">
    <property type="entry name" value="CuRO_1_LCC"/>
</dbReference>
<evidence type="ECO:0000256" key="13">
    <source>
        <dbReference type="RuleBase" id="RU361119"/>
    </source>
</evidence>
<keyword evidence="11" id="KW-0325">Glycoprotein</keyword>
<dbReference type="GO" id="GO:0052716">
    <property type="term" value="F:hydroquinone:oxygen oxidoreductase activity"/>
    <property type="evidence" value="ECO:0007669"/>
    <property type="project" value="UniProtKB-EC"/>
</dbReference>
<evidence type="ECO:0000256" key="8">
    <source>
        <dbReference type="ARBA" id="ARBA00022737"/>
    </source>
</evidence>
<dbReference type="PANTHER" id="PTHR11709">
    <property type="entry name" value="MULTI-COPPER OXIDASE"/>
    <property type="match status" value="1"/>
</dbReference>
<name>A0AAD3SUF7_NEPGR</name>
<dbReference type="InterPro" id="IPR034285">
    <property type="entry name" value="CuRO_2_LCC"/>
</dbReference>
<keyword evidence="6 13" id="KW-0964">Secreted</keyword>
<protein>
    <recommendedName>
        <fullName evidence="4 13">Laccase</fullName>
        <ecNumber evidence="4 13">1.10.3.2</ecNumber>
    </recommendedName>
    <alternativeName>
        <fullName evidence="13">Benzenediol:oxygen oxidoreductase</fullName>
    </alternativeName>
    <alternativeName>
        <fullName evidence="13">Diphenol oxidase</fullName>
    </alternativeName>
    <alternativeName>
        <fullName evidence="13">Urishiol oxidase</fullName>
    </alternativeName>
</protein>
<dbReference type="CDD" id="cd13897">
    <property type="entry name" value="CuRO_3_LCC_plant"/>
    <property type="match status" value="1"/>
</dbReference>
<comment type="function">
    <text evidence="13">Lignin degradation and detoxification of lignin-derived products.</text>
</comment>
<feature type="signal peptide" evidence="13">
    <location>
        <begin position="1"/>
        <end position="23"/>
    </location>
</feature>
<dbReference type="InterPro" id="IPR017761">
    <property type="entry name" value="Laccase"/>
</dbReference>
<dbReference type="Proteomes" id="UP001279734">
    <property type="component" value="Unassembled WGS sequence"/>
</dbReference>
<dbReference type="EC" id="1.10.3.2" evidence="4 13"/>
<keyword evidence="12 13" id="KW-0439">Lignin degradation</keyword>
<feature type="domain" description="Plastocyanin-like" evidence="16">
    <location>
        <begin position="32"/>
        <end position="144"/>
    </location>
</feature>
<comment type="caution">
    <text evidence="17">The sequence shown here is derived from an EMBL/GenBank/DDBJ whole genome shotgun (WGS) entry which is preliminary data.</text>
</comment>
<dbReference type="Pfam" id="PF07732">
    <property type="entry name" value="Cu-oxidase_3"/>
    <property type="match status" value="1"/>
</dbReference>
<evidence type="ECO:0000256" key="5">
    <source>
        <dbReference type="ARBA" id="ARBA00022523"/>
    </source>
</evidence>
<evidence type="ECO:0000256" key="3">
    <source>
        <dbReference type="ARBA" id="ARBA00010609"/>
    </source>
</evidence>
<keyword evidence="8 13" id="KW-0677">Repeat</keyword>
<dbReference type="Pfam" id="PF07731">
    <property type="entry name" value="Cu-oxidase_2"/>
    <property type="match status" value="1"/>
</dbReference>
<dbReference type="InterPro" id="IPR008972">
    <property type="entry name" value="Cupredoxin"/>
</dbReference>
<dbReference type="InterPro" id="IPR011706">
    <property type="entry name" value="Cu-oxidase_C"/>
</dbReference>
<gene>
    <name evidence="17" type="ORF">Nepgr_019011</name>
</gene>
<dbReference type="SUPFAM" id="SSF49503">
    <property type="entry name" value="Cupredoxins"/>
    <property type="match status" value="3"/>
</dbReference>
<dbReference type="AlphaFoldDB" id="A0AAD3SUF7"/>
<dbReference type="GO" id="GO:0005507">
    <property type="term" value="F:copper ion binding"/>
    <property type="evidence" value="ECO:0007669"/>
    <property type="project" value="InterPro"/>
</dbReference>
<evidence type="ECO:0000256" key="12">
    <source>
        <dbReference type="ARBA" id="ARBA00023185"/>
    </source>
</evidence>
<dbReference type="InterPro" id="IPR033138">
    <property type="entry name" value="Cu_oxidase_CS"/>
</dbReference>
<comment type="cofactor">
    <cofactor evidence="13">
        <name>Cu cation</name>
        <dbReference type="ChEBI" id="CHEBI:23378"/>
    </cofactor>
    <text evidence="13">Binds 4 Cu cations per monomer.</text>
</comment>
<dbReference type="CDD" id="cd13849">
    <property type="entry name" value="CuRO_1_LCC_plant"/>
    <property type="match status" value="1"/>
</dbReference>
<keyword evidence="18" id="KW-1185">Reference proteome</keyword>
<feature type="domain" description="Plastocyanin-like" evidence="14">
    <location>
        <begin position="157"/>
        <end position="308"/>
    </location>
</feature>
<dbReference type="EMBL" id="BSYO01000017">
    <property type="protein sequence ID" value="GMH17170.1"/>
    <property type="molecule type" value="Genomic_DNA"/>
</dbReference>
<evidence type="ECO:0000256" key="4">
    <source>
        <dbReference type="ARBA" id="ARBA00012297"/>
    </source>
</evidence>
<evidence type="ECO:0000256" key="2">
    <source>
        <dbReference type="ARBA" id="ARBA00004271"/>
    </source>
</evidence>
<feature type="chain" id="PRO_5041777828" description="Laccase" evidence="13">
    <location>
        <begin position="24"/>
        <end position="568"/>
    </location>
</feature>
<dbReference type="InterPro" id="IPR045087">
    <property type="entry name" value="Cu-oxidase_fam"/>
</dbReference>
<comment type="catalytic activity">
    <reaction evidence="1 13">
        <text>4 hydroquinone + O2 = 4 benzosemiquinone + 2 H2O</text>
        <dbReference type="Rhea" id="RHEA:11276"/>
        <dbReference type="ChEBI" id="CHEBI:15377"/>
        <dbReference type="ChEBI" id="CHEBI:15379"/>
        <dbReference type="ChEBI" id="CHEBI:17594"/>
        <dbReference type="ChEBI" id="CHEBI:17977"/>
        <dbReference type="EC" id="1.10.3.2"/>
    </reaction>
</comment>